<feature type="region of interest" description="Disordered" evidence="1">
    <location>
        <begin position="54"/>
        <end position="91"/>
    </location>
</feature>
<feature type="region of interest" description="Disordered" evidence="1">
    <location>
        <begin position="1"/>
        <end position="24"/>
    </location>
</feature>
<dbReference type="Proteomes" id="UP000294847">
    <property type="component" value="Chromosome 7"/>
</dbReference>
<evidence type="ECO:0000256" key="1">
    <source>
        <dbReference type="SAM" id="MobiDB-lite"/>
    </source>
</evidence>
<gene>
    <name evidence="2" type="ORF">PoMZ_12701</name>
</gene>
<organism evidence="2 3">
    <name type="scientific">Pyricularia oryzae</name>
    <name type="common">Rice blast fungus</name>
    <name type="synonym">Magnaporthe oryzae</name>
    <dbReference type="NCBI Taxonomy" id="318829"/>
    <lineage>
        <taxon>Eukaryota</taxon>
        <taxon>Fungi</taxon>
        <taxon>Dikarya</taxon>
        <taxon>Ascomycota</taxon>
        <taxon>Pezizomycotina</taxon>
        <taxon>Sordariomycetes</taxon>
        <taxon>Sordariomycetidae</taxon>
        <taxon>Magnaporthales</taxon>
        <taxon>Pyriculariaceae</taxon>
        <taxon>Pyricularia</taxon>
    </lineage>
</organism>
<protein>
    <submittedName>
        <fullName evidence="2">Uncharacterized protein</fullName>
    </submittedName>
</protein>
<dbReference type="EMBL" id="CP034210">
    <property type="protein sequence ID" value="QBZ65738.1"/>
    <property type="molecule type" value="Genomic_DNA"/>
</dbReference>
<evidence type="ECO:0000313" key="2">
    <source>
        <dbReference type="EMBL" id="QBZ65738.1"/>
    </source>
</evidence>
<feature type="compositionally biased region" description="Basic and acidic residues" evidence="1">
    <location>
        <begin position="59"/>
        <end position="70"/>
    </location>
</feature>
<dbReference type="AlphaFoldDB" id="A0A4V1C858"/>
<evidence type="ECO:0000313" key="3">
    <source>
        <dbReference type="Proteomes" id="UP000294847"/>
    </source>
</evidence>
<sequence>MDRKWRKQEANAVLSKTGNGARGCQHPHMLDTWVHVLSPAWRGLIVASDHVQPFGSQHNLDKSGDWRNEGGSESESEQMEKSSSLPKDRLD</sequence>
<proteinExistence type="predicted"/>
<reference evidence="2 3" key="1">
    <citation type="journal article" date="2019" name="Mol. Biol. Evol.">
        <title>Blast fungal genomes show frequent chromosomal changes, gene gains and losses, and effector gene turnover.</title>
        <authorList>
            <person name="Gomez Luciano L.B."/>
            <person name="Jason Tsai I."/>
            <person name="Chuma I."/>
            <person name="Tosa Y."/>
            <person name="Chen Y.H."/>
            <person name="Li J.Y."/>
            <person name="Li M.Y."/>
            <person name="Jade Lu M.Y."/>
            <person name="Nakayashiki H."/>
            <person name="Li W.H."/>
        </authorList>
    </citation>
    <scope>NUCLEOTIDE SEQUENCE [LARGE SCALE GENOMIC DNA]</scope>
    <source>
        <strain evidence="2">MZ5-1-6</strain>
    </source>
</reference>
<name>A0A4V1C858_PYROR</name>
<accession>A0A4V1C858</accession>